<keyword evidence="3" id="KW-0217">Developmental protein</keyword>
<keyword evidence="4" id="KW-0539">Nucleus</keyword>
<protein>
    <recommendedName>
        <fullName evidence="5">CRC domain-containing protein</fullName>
    </recommendedName>
</protein>
<gene>
    <name evidence="6" type="ORF">AARE701A_LOCUS7334</name>
</gene>
<dbReference type="Pfam" id="PF03638">
    <property type="entry name" value="TCR"/>
    <property type="match status" value="2"/>
</dbReference>
<comment type="subcellular location">
    <subcellularLocation>
        <location evidence="1">Nucleus</location>
    </subcellularLocation>
</comment>
<name>A0A8S1ZV94_ARAAE</name>
<dbReference type="InterPro" id="IPR033467">
    <property type="entry name" value="Tesmin/TSO1-like_CXC"/>
</dbReference>
<evidence type="ECO:0000313" key="6">
    <source>
        <dbReference type="EMBL" id="CAE5967466.1"/>
    </source>
</evidence>
<dbReference type="PROSITE" id="PS51634">
    <property type="entry name" value="CRC"/>
    <property type="match status" value="1"/>
</dbReference>
<organism evidence="6 7">
    <name type="scientific">Arabidopsis arenosa</name>
    <name type="common">Sand rock-cress</name>
    <name type="synonym">Cardaminopsis arenosa</name>
    <dbReference type="NCBI Taxonomy" id="38785"/>
    <lineage>
        <taxon>Eukaryota</taxon>
        <taxon>Viridiplantae</taxon>
        <taxon>Streptophyta</taxon>
        <taxon>Embryophyta</taxon>
        <taxon>Tracheophyta</taxon>
        <taxon>Spermatophyta</taxon>
        <taxon>Magnoliopsida</taxon>
        <taxon>eudicotyledons</taxon>
        <taxon>Gunneridae</taxon>
        <taxon>Pentapetalae</taxon>
        <taxon>rosids</taxon>
        <taxon>malvids</taxon>
        <taxon>Brassicales</taxon>
        <taxon>Brassicaceae</taxon>
        <taxon>Camelineae</taxon>
        <taxon>Arabidopsis</taxon>
    </lineage>
</organism>
<evidence type="ECO:0000256" key="1">
    <source>
        <dbReference type="ARBA" id="ARBA00004123"/>
    </source>
</evidence>
<dbReference type="InterPro" id="IPR028307">
    <property type="entry name" value="Lin-54_fam"/>
</dbReference>
<dbReference type="Proteomes" id="UP000682877">
    <property type="component" value="Chromosome 3"/>
</dbReference>
<feature type="domain" description="CRC" evidence="5">
    <location>
        <begin position="64"/>
        <end position="185"/>
    </location>
</feature>
<dbReference type="AlphaFoldDB" id="A0A8S1ZV94"/>
<dbReference type="SMART" id="SM01114">
    <property type="entry name" value="CXC"/>
    <property type="match status" value="2"/>
</dbReference>
<accession>A0A8S1ZV94</accession>
<dbReference type="GO" id="GO:0006355">
    <property type="term" value="P:regulation of DNA-templated transcription"/>
    <property type="evidence" value="ECO:0007669"/>
    <property type="project" value="TreeGrafter"/>
</dbReference>
<evidence type="ECO:0000256" key="4">
    <source>
        <dbReference type="ARBA" id="ARBA00023242"/>
    </source>
</evidence>
<dbReference type="PANTHER" id="PTHR12446:SF60">
    <property type="entry name" value="PROTEIN TESMIN_TSO1-LIKE CXC 8"/>
    <property type="match status" value="1"/>
</dbReference>
<dbReference type="InterPro" id="IPR005172">
    <property type="entry name" value="CRC"/>
</dbReference>
<reference evidence="6" key="1">
    <citation type="submission" date="2021-01" db="EMBL/GenBank/DDBJ databases">
        <authorList>
            <person name="Bezrukov I."/>
        </authorList>
    </citation>
    <scope>NUCLEOTIDE SEQUENCE</scope>
</reference>
<evidence type="ECO:0000259" key="5">
    <source>
        <dbReference type="PROSITE" id="PS51634"/>
    </source>
</evidence>
<evidence type="ECO:0000256" key="2">
    <source>
        <dbReference type="ARBA" id="ARBA00007267"/>
    </source>
</evidence>
<evidence type="ECO:0000313" key="7">
    <source>
        <dbReference type="Proteomes" id="UP000682877"/>
    </source>
</evidence>
<keyword evidence="7" id="KW-1185">Reference proteome</keyword>
<comment type="similarity">
    <text evidence="2">Belongs to the lin-54 family.</text>
</comment>
<sequence>MTGNVDSGKITTEKGPRKLVFTKLELSPVFLESPVKELPPFPPIYREHSETKDTTDQEGITSRKHKGCRCKQSKCLKLYCDCFASGVLCTNCDCADCHNNSDNCDARDAAVVNVLGRNPNAFNEKLFSSTNYKQCKAAPDTRPGLLSRGCKCKRTKCLKKYCECFQANVLCSDNCKCINCKNVWGLNSRKLDEGFDNPEKKIVCENIVNDLEIISPSEDSVGFNSHNTAGCMNYAPGFSAHNSPQVYRRRRHRELPEWNSCPAPLFSITDNSIQNALGSPMSSSPQLPYRCVVPDLGDICSLLLAASEAATANADQNRICIKPDDKVDNVYTEVVSESESGNVEEEIQSFRRLIELIDAQYNGEEDSQCKTKRSVHETDLYMKQEMAVLETFRDCLQVFIKSRLDS</sequence>
<proteinExistence type="inferred from homology"/>
<dbReference type="EMBL" id="LR999453">
    <property type="protein sequence ID" value="CAE5967466.1"/>
    <property type="molecule type" value="Genomic_DNA"/>
</dbReference>
<dbReference type="GO" id="GO:0005634">
    <property type="term" value="C:nucleus"/>
    <property type="evidence" value="ECO:0007669"/>
    <property type="project" value="UniProtKB-SubCell"/>
</dbReference>
<evidence type="ECO:0000256" key="3">
    <source>
        <dbReference type="ARBA" id="ARBA00022473"/>
    </source>
</evidence>
<dbReference type="PANTHER" id="PTHR12446">
    <property type="entry name" value="TESMIN/TSO1-RELATED"/>
    <property type="match status" value="1"/>
</dbReference>